<sequence length="181" mass="20653">MTRKNVKLAYITNDSAMKATYKKRKKGLMKKVSELSTLCGINVCAIMYNPYESQPKVWPSPMGVQRVLSKFKAILRWNKLLDENMREIDKRIAALANTPLNPKGALPSLSSSVAALPPMTMVTLEAISRIIIKDMLQTKDYERRHSMRVPHLLSNKYTLMQFGTQSEEGNEEEEDDDDKED</sequence>
<proteinExistence type="predicted"/>
<keyword evidence="9" id="KW-1185">Reference proteome</keyword>
<dbReference type="PRINTS" id="PR00404">
    <property type="entry name" value="MADSDOMAIN"/>
</dbReference>
<evidence type="ECO:0000259" key="7">
    <source>
        <dbReference type="PROSITE" id="PS50066"/>
    </source>
</evidence>
<dbReference type="EMBL" id="JARKNE010000008">
    <property type="protein sequence ID" value="KAK5813511.1"/>
    <property type="molecule type" value="Genomic_DNA"/>
</dbReference>
<dbReference type="Proteomes" id="UP001358586">
    <property type="component" value="Chromosome 8"/>
</dbReference>
<dbReference type="SMART" id="SM00432">
    <property type="entry name" value="MADS"/>
    <property type="match status" value="1"/>
</dbReference>
<reference evidence="8 9" key="1">
    <citation type="submission" date="2023-03" db="EMBL/GenBank/DDBJ databases">
        <title>WGS of Gossypium arboreum.</title>
        <authorList>
            <person name="Yu D."/>
        </authorList>
    </citation>
    <scope>NUCLEOTIDE SEQUENCE [LARGE SCALE GENOMIC DNA]</scope>
    <source>
        <tissue evidence="8">Leaf</tissue>
    </source>
</reference>
<comment type="caution">
    <text evidence="8">The sequence shown here is derived from an EMBL/GenBank/DDBJ whole genome shotgun (WGS) entry which is preliminary data.</text>
</comment>
<evidence type="ECO:0000256" key="3">
    <source>
        <dbReference type="ARBA" id="ARBA00023125"/>
    </source>
</evidence>
<dbReference type="InterPro" id="IPR033897">
    <property type="entry name" value="SRF-like_MADS-box"/>
</dbReference>
<keyword evidence="5" id="KW-0539">Nucleus</keyword>
<evidence type="ECO:0000256" key="4">
    <source>
        <dbReference type="ARBA" id="ARBA00023163"/>
    </source>
</evidence>
<comment type="subcellular location">
    <subcellularLocation>
        <location evidence="1">Nucleus</location>
    </subcellularLocation>
</comment>
<dbReference type="PANTHER" id="PTHR11945:SF387">
    <property type="entry name" value="AGAMOUS-LIKE MADS-BOX PROTEIN AGL80"/>
    <property type="match status" value="1"/>
</dbReference>
<dbReference type="InterPro" id="IPR002100">
    <property type="entry name" value="TF_MADSbox"/>
</dbReference>
<organism evidence="8 9">
    <name type="scientific">Gossypium arboreum</name>
    <name type="common">Tree cotton</name>
    <name type="synonym">Gossypium nanking</name>
    <dbReference type="NCBI Taxonomy" id="29729"/>
    <lineage>
        <taxon>Eukaryota</taxon>
        <taxon>Viridiplantae</taxon>
        <taxon>Streptophyta</taxon>
        <taxon>Embryophyta</taxon>
        <taxon>Tracheophyta</taxon>
        <taxon>Spermatophyta</taxon>
        <taxon>Magnoliopsida</taxon>
        <taxon>eudicotyledons</taxon>
        <taxon>Gunneridae</taxon>
        <taxon>Pentapetalae</taxon>
        <taxon>rosids</taxon>
        <taxon>malvids</taxon>
        <taxon>Malvales</taxon>
        <taxon>Malvaceae</taxon>
        <taxon>Malvoideae</taxon>
        <taxon>Gossypium</taxon>
    </lineage>
</organism>
<keyword evidence="4" id="KW-0804">Transcription</keyword>
<dbReference type="PROSITE" id="PS50066">
    <property type="entry name" value="MADS_BOX_2"/>
    <property type="match status" value="1"/>
</dbReference>
<keyword evidence="2" id="KW-0805">Transcription regulation</keyword>
<dbReference type="PANTHER" id="PTHR11945">
    <property type="entry name" value="MADS BOX PROTEIN"/>
    <property type="match status" value="1"/>
</dbReference>
<keyword evidence="3" id="KW-0238">DNA-binding</keyword>
<evidence type="ECO:0000313" key="8">
    <source>
        <dbReference type="EMBL" id="KAK5813511.1"/>
    </source>
</evidence>
<evidence type="ECO:0000256" key="1">
    <source>
        <dbReference type="ARBA" id="ARBA00004123"/>
    </source>
</evidence>
<dbReference type="SUPFAM" id="SSF55455">
    <property type="entry name" value="SRF-like"/>
    <property type="match status" value="1"/>
</dbReference>
<feature type="compositionally biased region" description="Acidic residues" evidence="6">
    <location>
        <begin position="168"/>
        <end position="181"/>
    </location>
</feature>
<feature type="region of interest" description="Disordered" evidence="6">
    <location>
        <begin position="161"/>
        <end position="181"/>
    </location>
</feature>
<evidence type="ECO:0000256" key="5">
    <source>
        <dbReference type="ARBA" id="ARBA00023242"/>
    </source>
</evidence>
<name>A0ABR0P595_GOSAR</name>
<evidence type="ECO:0000313" key="9">
    <source>
        <dbReference type="Proteomes" id="UP001358586"/>
    </source>
</evidence>
<evidence type="ECO:0000256" key="6">
    <source>
        <dbReference type="SAM" id="MobiDB-lite"/>
    </source>
</evidence>
<gene>
    <name evidence="8" type="ORF">PVK06_028962</name>
</gene>
<dbReference type="Pfam" id="PF00319">
    <property type="entry name" value="SRF-TF"/>
    <property type="match status" value="1"/>
</dbReference>
<feature type="domain" description="MADS-box" evidence="7">
    <location>
        <begin position="1"/>
        <end position="49"/>
    </location>
</feature>
<protein>
    <recommendedName>
        <fullName evidence="7">MADS-box domain-containing protein</fullName>
    </recommendedName>
</protein>
<dbReference type="Gene3D" id="3.40.1810.10">
    <property type="entry name" value="Transcription factor, MADS-box"/>
    <property type="match status" value="1"/>
</dbReference>
<dbReference type="InterPro" id="IPR036879">
    <property type="entry name" value="TF_MADSbox_sf"/>
</dbReference>
<accession>A0ABR0P595</accession>
<dbReference type="CDD" id="cd00266">
    <property type="entry name" value="MADS_SRF_like"/>
    <property type="match status" value="1"/>
</dbReference>
<evidence type="ECO:0000256" key="2">
    <source>
        <dbReference type="ARBA" id="ARBA00023015"/>
    </source>
</evidence>